<dbReference type="Proteomes" id="UP000030512">
    <property type="component" value="Chromosome"/>
</dbReference>
<feature type="signal peptide" evidence="1">
    <location>
        <begin position="1"/>
        <end position="19"/>
    </location>
</feature>
<gene>
    <name evidence="2" type="ORF">JT25_021515</name>
</gene>
<evidence type="ECO:0000256" key="1">
    <source>
        <dbReference type="SAM" id="SignalP"/>
    </source>
</evidence>
<keyword evidence="3" id="KW-1185">Reference proteome</keyword>
<organism evidence="2 3">
    <name type="scientific">Methylomonas denitrificans</name>
    <dbReference type="NCBI Taxonomy" id="1538553"/>
    <lineage>
        <taxon>Bacteria</taxon>
        <taxon>Pseudomonadati</taxon>
        <taxon>Pseudomonadota</taxon>
        <taxon>Gammaproteobacteria</taxon>
        <taxon>Methylococcales</taxon>
        <taxon>Methylococcaceae</taxon>
        <taxon>Methylomonas</taxon>
    </lineage>
</organism>
<feature type="chain" id="PRO_5007302145" evidence="1">
    <location>
        <begin position="20"/>
        <end position="109"/>
    </location>
</feature>
<keyword evidence="1" id="KW-0732">Signal</keyword>
<reference evidence="2 3" key="1">
    <citation type="journal article" date="2015" name="Environ. Microbiol.">
        <title>Methane oxidation coupled to nitrate reduction under hypoxia by the Gammaproteobacterium Methylomonas denitrificans, sp. nov. type strain FJG1.</title>
        <authorList>
            <person name="Kits K.D."/>
            <person name="Klotz M.G."/>
            <person name="Stein L.Y."/>
        </authorList>
    </citation>
    <scope>NUCLEOTIDE SEQUENCE [LARGE SCALE GENOMIC DNA]</scope>
    <source>
        <strain evidence="2 3">FJG1</strain>
    </source>
</reference>
<accession>A0A140E6K5</accession>
<dbReference type="STRING" id="1538553.JT25_021515"/>
<protein>
    <submittedName>
        <fullName evidence="2">Uncharacterized protein</fullName>
    </submittedName>
</protein>
<dbReference type="RefSeq" id="WP_062329608.1">
    <property type="nucleotide sequence ID" value="NZ_CP014476.1"/>
</dbReference>
<dbReference type="AlphaFoldDB" id="A0A140E6K5"/>
<sequence>MRKLIIPAVLLLGIHDACASTAYGSLGNFDAVNDTGDICYGFEIEIDDIHSTAIGGTYTYNHYGVPKIREDNSDPAHPKVFIRYEASSPGGFTTGFTNPAAPGAISPTR</sequence>
<dbReference type="OrthoDB" id="259335at2"/>
<evidence type="ECO:0000313" key="2">
    <source>
        <dbReference type="EMBL" id="AMK79029.1"/>
    </source>
</evidence>
<dbReference type="EMBL" id="CP014476">
    <property type="protein sequence ID" value="AMK79029.1"/>
    <property type="molecule type" value="Genomic_DNA"/>
</dbReference>
<evidence type="ECO:0000313" key="3">
    <source>
        <dbReference type="Proteomes" id="UP000030512"/>
    </source>
</evidence>
<dbReference type="KEGG" id="mdn:JT25_021515"/>
<proteinExistence type="predicted"/>
<name>A0A140E6K5_9GAMM</name>